<dbReference type="PROSITE" id="PS01124">
    <property type="entry name" value="HTH_ARAC_FAMILY_2"/>
    <property type="match status" value="1"/>
</dbReference>
<dbReference type="PANTHER" id="PTHR43280">
    <property type="entry name" value="ARAC-FAMILY TRANSCRIPTIONAL REGULATOR"/>
    <property type="match status" value="1"/>
</dbReference>
<comment type="caution">
    <text evidence="5">The sequence shown here is derived from an EMBL/GenBank/DDBJ whole genome shotgun (WGS) entry which is preliminary data.</text>
</comment>
<accession>A0A1R0XW55</accession>
<dbReference type="CDD" id="cd06996">
    <property type="entry name" value="cupin_Lmo2851-like_N"/>
    <property type="match status" value="1"/>
</dbReference>
<dbReference type="Pfam" id="PF02311">
    <property type="entry name" value="AraC_binding"/>
    <property type="match status" value="1"/>
</dbReference>
<dbReference type="InterPro" id="IPR003313">
    <property type="entry name" value="AraC-bd"/>
</dbReference>
<dbReference type="Gene3D" id="2.60.120.10">
    <property type="entry name" value="Jelly Rolls"/>
    <property type="match status" value="1"/>
</dbReference>
<dbReference type="Pfam" id="PF12833">
    <property type="entry name" value="HTH_18"/>
    <property type="match status" value="1"/>
</dbReference>
<dbReference type="InterPro" id="IPR018060">
    <property type="entry name" value="HTH_AraC"/>
</dbReference>
<organism evidence="5 6">
    <name type="scientific">Paenibacillus odorifer</name>
    <dbReference type="NCBI Taxonomy" id="189426"/>
    <lineage>
        <taxon>Bacteria</taxon>
        <taxon>Bacillati</taxon>
        <taxon>Bacillota</taxon>
        <taxon>Bacilli</taxon>
        <taxon>Bacillales</taxon>
        <taxon>Paenibacillaceae</taxon>
        <taxon>Paenibacillus</taxon>
    </lineage>
</organism>
<evidence type="ECO:0000256" key="2">
    <source>
        <dbReference type="ARBA" id="ARBA00023125"/>
    </source>
</evidence>
<gene>
    <name evidence="5" type="ORF">BSK52_16475</name>
</gene>
<dbReference type="GO" id="GO:0003700">
    <property type="term" value="F:DNA-binding transcription factor activity"/>
    <property type="evidence" value="ECO:0007669"/>
    <property type="project" value="InterPro"/>
</dbReference>
<dbReference type="SUPFAM" id="SSF51215">
    <property type="entry name" value="Regulatory protein AraC"/>
    <property type="match status" value="1"/>
</dbReference>
<feature type="domain" description="HTH araC/xylS-type" evidence="4">
    <location>
        <begin position="229"/>
        <end position="326"/>
    </location>
</feature>
<evidence type="ECO:0000313" key="5">
    <source>
        <dbReference type="EMBL" id="OMD39219.1"/>
    </source>
</evidence>
<dbReference type="PANTHER" id="PTHR43280:SF28">
    <property type="entry name" value="HTH-TYPE TRANSCRIPTIONAL ACTIVATOR RHAS"/>
    <property type="match status" value="1"/>
</dbReference>
<dbReference type="InterPro" id="IPR009057">
    <property type="entry name" value="Homeodomain-like_sf"/>
</dbReference>
<reference evidence="5 6" key="1">
    <citation type="submission" date="2016-10" db="EMBL/GenBank/DDBJ databases">
        <title>Paenibacillus species isolates.</title>
        <authorList>
            <person name="Beno S.M."/>
        </authorList>
    </citation>
    <scope>NUCLEOTIDE SEQUENCE [LARGE SCALE GENOMIC DNA]</scope>
    <source>
        <strain evidence="5 6">FSL H7-0710</strain>
    </source>
</reference>
<proteinExistence type="predicted"/>
<keyword evidence="3" id="KW-0804">Transcription</keyword>
<dbReference type="InterPro" id="IPR014710">
    <property type="entry name" value="RmlC-like_jellyroll"/>
</dbReference>
<evidence type="ECO:0000259" key="4">
    <source>
        <dbReference type="PROSITE" id="PS01124"/>
    </source>
</evidence>
<dbReference type="SMART" id="SM00342">
    <property type="entry name" value="HTH_ARAC"/>
    <property type="match status" value="1"/>
</dbReference>
<name>A0A1R0XW55_9BACL</name>
<dbReference type="EMBL" id="MPTC01000014">
    <property type="protein sequence ID" value="OMD39219.1"/>
    <property type="molecule type" value="Genomic_DNA"/>
</dbReference>
<dbReference type="Proteomes" id="UP000187439">
    <property type="component" value="Unassembled WGS sequence"/>
</dbReference>
<evidence type="ECO:0000256" key="3">
    <source>
        <dbReference type="ARBA" id="ARBA00023163"/>
    </source>
</evidence>
<dbReference type="Gene3D" id="1.10.10.60">
    <property type="entry name" value="Homeodomain-like"/>
    <property type="match status" value="2"/>
</dbReference>
<evidence type="ECO:0000256" key="1">
    <source>
        <dbReference type="ARBA" id="ARBA00023015"/>
    </source>
</evidence>
<keyword evidence="1" id="KW-0805">Transcription regulation</keyword>
<dbReference type="RefSeq" id="WP_076119920.1">
    <property type="nucleotide sequence ID" value="NZ_MPTC01000014.1"/>
</dbReference>
<dbReference type="AlphaFoldDB" id="A0A1R0XW55"/>
<dbReference type="OrthoDB" id="9816335at2"/>
<dbReference type="InterPro" id="IPR037923">
    <property type="entry name" value="HTH-like"/>
</dbReference>
<keyword evidence="2" id="KW-0238">DNA-binding</keyword>
<protein>
    <recommendedName>
        <fullName evidence="4">HTH araC/xylS-type domain-containing protein</fullName>
    </recommendedName>
</protein>
<sequence length="330" mass="38168">MDHKELDQYLRRLDVIEAKQQYTRRNINEFGGKELILPHGERVPRLPVHHFFSQGDYHISKHHRFADMPEHTHTFIELNYMYSGRCRQTIGGSIVELSQGQICLLDTDVPHSISTLDEDDILINILMRKETLNAAFLTRLGSDGRLSDFLINAQSPAAAHDRYLVFRSDSCHNLHHILASMMCEYFDPRDFSTDMINGYMILVFTELMRVLNQDSVSSGLPTTKRSDLLEILQYLERHFNDCSLKDLAARFNFNPNYLSNLLKKSTGKTFGELLQEHRMAYAALLLANSDRPIGDIAGECGYESLSFFYKKFAERYEVTPLLYRKQNQTT</sequence>
<evidence type="ECO:0000313" key="6">
    <source>
        <dbReference type="Proteomes" id="UP000187439"/>
    </source>
</evidence>
<dbReference type="GO" id="GO:0043565">
    <property type="term" value="F:sequence-specific DNA binding"/>
    <property type="evidence" value="ECO:0007669"/>
    <property type="project" value="InterPro"/>
</dbReference>
<dbReference type="SUPFAM" id="SSF46689">
    <property type="entry name" value="Homeodomain-like"/>
    <property type="match status" value="1"/>
</dbReference>